<keyword evidence="2" id="KW-1185">Reference proteome</keyword>
<sequence>MTTNTSGARSLSSLLGMVHTLPGESQEQYQLSLAALIADLGAVTVLQVYLAEKIHDCLWWIHRYEAEKRGVLIARTAYLADKGNHASLSYGKEEHARNALFSGTLDKKTTQIIAGAHHTLESIQQEAMADRQPELMLLDQQIALQVKILTGLQRAYEVAFSRKLHVERLQLQNELLRRDLEGKGVAAAEVQAEVQVHE</sequence>
<gene>
    <name evidence="1" type="ORF">GJ685_08620</name>
</gene>
<dbReference type="RefSeq" id="WP_126343327.1">
    <property type="nucleotide sequence ID" value="NZ_RXYJ01000022.1"/>
</dbReference>
<proteinExistence type="predicted"/>
<organism evidence="1 2">
    <name type="scientific">Chlorobium phaeovibrioides</name>
    <dbReference type="NCBI Taxonomy" id="1094"/>
    <lineage>
        <taxon>Bacteria</taxon>
        <taxon>Pseudomonadati</taxon>
        <taxon>Chlorobiota</taxon>
        <taxon>Chlorobiia</taxon>
        <taxon>Chlorobiales</taxon>
        <taxon>Chlorobiaceae</taxon>
        <taxon>Chlorobium/Pelodictyon group</taxon>
        <taxon>Chlorobium</taxon>
    </lineage>
</organism>
<comment type="caution">
    <text evidence="1">The sequence shown here is derived from an EMBL/GenBank/DDBJ whole genome shotgun (WGS) entry which is preliminary data.</text>
</comment>
<protein>
    <submittedName>
        <fullName evidence="1">Uncharacterized protein</fullName>
    </submittedName>
</protein>
<name>A0ABW9USR7_CHLPH</name>
<evidence type="ECO:0000313" key="1">
    <source>
        <dbReference type="EMBL" id="MWV55116.1"/>
    </source>
</evidence>
<reference evidence="1 2" key="1">
    <citation type="submission" date="2019-11" db="EMBL/GenBank/DDBJ databases">
        <title>Green- and brown-colored morphotypes of Chlorobia in the stratified aquatic ecosystems of Kandalaksha Gulf (White Sea): A model for study of the accessory genome evolution.</title>
        <authorList>
            <person name="Grouzdev D.S."/>
        </authorList>
    </citation>
    <scope>NUCLEOTIDE SEQUENCE [LARGE SCALE GENOMIC DNA]</scope>
    <source>
        <strain evidence="1 2">ZM</strain>
    </source>
</reference>
<dbReference type="EMBL" id="WUBZ01000046">
    <property type="protein sequence ID" value="MWV55116.1"/>
    <property type="molecule type" value="Genomic_DNA"/>
</dbReference>
<accession>A0ABW9USR7</accession>
<evidence type="ECO:0000313" key="2">
    <source>
        <dbReference type="Proteomes" id="UP000489351"/>
    </source>
</evidence>
<dbReference type="Proteomes" id="UP000489351">
    <property type="component" value="Unassembled WGS sequence"/>
</dbReference>